<dbReference type="GeneTree" id="ENSGT00530000069121"/>
<sequence length="282" mass="31275">KDSVDSSQARVAGISHADFTGKATYHISHIIPIKWGIAELTSHLLHQCYVVITLRNETSRISQKPEVEWPFWQENHSQVSVGANIHRSSDRKESLPACSNSRAFLCRLPLLSPSSLRALCWRRTEKPLHLIFPGNPPTRNTSCQVEEAKVKQTSIVWSCGAGSEQHRGLLSGECHRDIINSCLLPPSSRMPSRLPAPCRGFCTISRSALLLPSRTKAMRNLCFMFIFISLLAHGSTHGPDSCNHDRGLCRVGSCIPGEYLAKYCFEPVILCCKPLSSTPTKS</sequence>
<reference evidence="1 2" key="1">
    <citation type="journal article" date="2010" name="PLoS Biol.">
        <title>Multi-platform next-generation sequencing of the domestic turkey (Meleagris gallopavo): genome assembly and analysis.</title>
        <authorList>
            <person name="Dalloul R.A."/>
            <person name="Long J.A."/>
            <person name="Zimin A.V."/>
            <person name="Aslam L."/>
            <person name="Beal K."/>
            <person name="Blomberg L.A."/>
            <person name="Bouffard P."/>
            <person name="Burt D.W."/>
            <person name="Crasta O."/>
            <person name="Crooijmans R.P."/>
            <person name="Cooper K."/>
            <person name="Coulombe R.A."/>
            <person name="De S."/>
            <person name="Delany M.E."/>
            <person name="Dodgson J.B."/>
            <person name="Dong J.J."/>
            <person name="Evans C."/>
            <person name="Frederickson K.M."/>
            <person name="Flicek P."/>
            <person name="Florea L."/>
            <person name="Folkerts O."/>
            <person name="Groenen M.A."/>
            <person name="Harkins T.T."/>
            <person name="Herrero J."/>
            <person name="Hoffmann S."/>
            <person name="Megens H.J."/>
            <person name="Jiang A."/>
            <person name="de Jong P."/>
            <person name="Kaiser P."/>
            <person name="Kim H."/>
            <person name="Kim K.W."/>
            <person name="Kim S."/>
            <person name="Langenberger D."/>
            <person name="Lee M.K."/>
            <person name="Lee T."/>
            <person name="Mane S."/>
            <person name="Marcais G."/>
            <person name="Marz M."/>
            <person name="McElroy A.P."/>
            <person name="Modise T."/>
            <person name="Nefedov M."/>
            <person name="Notredame C."/>
            <person name="Paton I.R."/>
            <person name="Payne W.S."/>
            <person name="Pertea G."/>
            <person name="Prickett D."/>
            <person name="Puiu D."/>
            <person name="Qioa D."/>
            <person name="Raineri E."/>
            <person name="Ruffier M."/>
            <person name="Salzberg S.L."/>
            <person name="Schatz M.C."/>
            <person name="Scheuring C."/>
            <person name="Schmidt C.J."/>
            <person name="Schroeder S."/>
            <person name="Searle S.M."/>
            <person name="Smith E.J."/>
            <person name="Smith J."/>
            <person name="Sonstegard T.S."/>
            <person name="Stadler P.F."/>
            <person name="Tafer H."/>
            <person name="Tu Z.J."/>
            <person name="Van Tassell C.P."/>
            <person name="Vilella A.J."/>
            <person name="Williams K.P."/>
            <person name="Yorke J.A."/>
            <person name="Zhang L."/>
            <person name="Zhang H.B."/>
            <person name="Zhang X."/>
            <person name="Zhang Y."/>
            <person name="Reed K.M."/>
        </authorList>
    </citation>
    <scope>NUCLEOTIDE SEQUENCE [LARGE SCALE GENOMIC DNA]</scope>
</reference>
<reference evidence="1" key="3">
    <citation type="submission" date="2025-09" db="UniProtKB">
        <authorList>
            <consortium name="Ensembl"/>
        </authorList>
    </citation>
    <scope>IDENTIFICATION</scope>
</reference>
<organism evidence="1 2">
    <name type="scientific">Meleagris gallopavo</name>
    <name type="common">Wild turkey</name>
    <dbReference type="NCBI Taxonomy" id="9103"/>
    <lineage>
        <taxon>Eukaryota</taxon>
        <taxon>Metazoa</taxon>
        <taxon>Chordata</taxon>
        <taxon>Craniata</taxon>
        <taxon>Vertebrata</taxon>
        <taxon>Euteleostomi</taxon>
        <taxon>Archelosauria</taxon>
        <taxon>Archosauria</taxon>
        <taxon>Dinosauria</taxon>
        <taxon>Saurischia</taxon>
        <taxon>Theropoda</taxon>
        <taxon>Coelurosauria</taxon>
        <taxon>Aves</taxon>
        <taxon>Neognathae</taxon>
        <taxon>Galloanserae</taxon>
        <taxon>Galliformes</taxon>
        <taxon>Phasianidae</taxon>
        <taxon>Meleagridinae</taxon>
        <taxon>Meleagris</taxon>
    </lineage>
</organism>
<accession>A0A803YCG2</accession>
<proteinExistence type="predicted"/>
<dbReference type="InParanoid" id="A0A803YCG2"/>
<reference evidence="1" key="2">
    <citation type="submission" date="2025-08" db="UniProtKB">
        <authorList>
            <consortium name="Ensembl"/>
        </authorList>
    </citation>
    <scope>IDENTIFICATION</scope>
</reference>
<dbReference type="AlphaFoldDB" id="A0A803YCG2"/>
<evidence type="ECO:0008006" key="3">
    <source>
        <dbReference type="Google" id="ProtNLM"/>
    </source>
</evidence>
<dbReference type="Bgee" id="ENSMGAG00000014220">
    <property type="expression patterns" value="Expressed in heart and 3 other cell types or tissues"/>
</dbReference>
<evidence type="ECO:0000313" key="1">
    <source>
        <dbReference type="Ensembl" id="ENSMGAP00000029459.1"/>
    </source>
</evidence>
<keyword evidence="2" id="KW-1185">Reference proteome</keyword>
<dbReference type="Proteomes" id="UP000001645">
    <property type="component" value="Chromosome 2"/>
</dbReference>
<protein>
    <recommendedName>
        <fullName evidence="3">Beta-defensin</fullName>
    </recommendedName>
</protein>
<name>A0A803YCG2_MELGA</name>
<evidence type="ECO:0000313" key="2">
    <source>
        <dbReference type="Proteomes" id="UP000001645"/>
    </source>
</evidence>
<dbReference type="Ensembl" id="ENSMGAT00000028008.1">
    <property type="protein sequence ID" value="ENSMGAP00000029459.1"/>
    <property type="gene ID" value="ENSMGAG00000014220.3"/>
</dbReference>